<keyword evidence="4" id="KW-0378">Hydrolase</keyword>
<dbReference type="Gene3D" id="1.10.101.10">
    <property type="entry name" value="PGBD-like superfamily/PGBD"/>
    <property type="match status" value="1"/>
</dbReference>
<dbReference type="InterPro" id="IPR036366">
    <property type="entry name" value="PGBDSf"/>
</dbReference>
<dbReference type="SUPFAM" id="SSF47090">
    <property type="entry name" value="PGBD-like"/>
    <property type="match status" value="1"/>
</dbReference>
<keyword evidence="5" id="KW-1185">Reference proteome</keyword>
<evidence type="ECO:0000259" key="3">
    <source>
        <dbReference type="Pfam" id="PF08291"/>
    </source>
</evidence>
<evidence type="ECO:0000313" key="4">
    <source>
        <dbReference type="EMBL" id="TWH22539.1"/>
    </source>
</evidence>
<dbReference type="RefSeq" id="WP_030533354.1">
    <property type="nucleotide sequence ID" value="NZ_JOIJ01000013.1"/>
</dbReference>
<feature type="domain" description="Peptidoglycan binding-like" evidence="2">
    <location>
        <begin position="48"/>
        <end position="105"/>
    </location>
</feature>
<dbReference type="InterPro" id="IPR002477">
    <property type="entry name" value="Peptidoglycan-bd-like"/>
</dbReference>
<dbReference type="Pfam" id="PF01471">
    <property type="entry name" value="PG_binding_1"/>
    <property type="match status" value="1"/>
</dbReference>
<feature type="domain" description="Peptidase M15A C-terminal" evidence="3">
    <location>
        <begin position="118"/>
        <end position="236"/>
    </location>
</feature>
<reference evidence="4 5" key="1">
    <citation type="submission" date="2019-07" db="EMBL/GenBank/DDBJ databases">
        <title>R&amp;d 2014.</title>
        <authorList>
            <person name="Klenk H.-P."/>
        </authorList>
    </citation>
    <scope>NUCLEOTIDE SEQUENCE [LARGE SCALE GENOMIC DNA]</scope>
    <source>
        <strain evidence="4 5">DSM 43194</strain>
    </source>
</reference>
<keyword evidence="1" id="KW-0732">Signal</keyword>
<dbReference type="Gene3D" id="3.30.1380.10">
    <property type="match status" value="1"/>
</dbReference>
<keyword evidence="4" id="KW-0645">Protease</keyword>
<dbReference type="OrthoDB" id="9810670at2"/>
<dbReference type="SUPFAM" id="SSF55166">
    <property type="entry name" value="Hedgehog/DD-peptidase"/>
    <property type="match status" value="1"/>
</dbReference>
<dbReference type="GO" id="GO:0004180">
    <property type="term" value="F:carboxypeptidase activity"/>
    <property type="evidence" value="ECO:0007669"/>
    <property type="project" value="UniProtKB-KW"/>
</dbReference>
<dbReference type="Proteomes" id="UP000317303">
    <property type="component" value="Unassembled WGS sequence"/>
</dbReference>
<dbReference type="Pfam" id="PF08291">
    <property type="entry name" value="Peptidase_M15_3"/>
    <property type="match status" value="1"/>
</dbReference>
<dbReference type="EMBL" id="VLJV01000001">
    <property type="protein sequence ID" value="TWH22539.1"/>
    <property type="molecule type" value="Genomic_DNA"/>
</dbReference>
<dbReference type="InterPro" id="IPR013230">
    <property type="entry name" value="Peptidase_M15A_C"/>
</dbReference>
<evidence type="ECO:0000259" key="2">
    <source>
        <dbReference type="Pfam" id="PF01471"/>
    </source>
</evidence>
<protein>
    <submittedName>
        <fullName evidence="4">Zinc D-Ala-D-Ala carboxypeptidase</fullName>
    </submittedName>
</protein>
<keyword evidence="4" id="KW-0121">Carboxypeptidase</keyword>
<evidence type="ECO:0000256" key="1">
    <source>
        <dbReference type="SAM" id="SignalP"/>
    </source>
</evidence>
<comment type="caution">
    <text evidence="4">The sequence shown here is derived from an EMBL/GenBank/DDBJ whole genome shotgun (WGS) entry which is preliminary data.</text>
</comment>
<proteinExistence type="predicted"/>
<sequence>MAKRTLSLLAAAAIAAGGLTTAVAVTSPAPAAAQDCYTWSGTLSEGDSGEAVTELQIRVAGWMSTGEHLTIDGEYGPATAAAVKRFQSGYGLSADGVAGEQTFNKIYELTSSDCTPAHFEYSEFDENCGANSFEGGKVSAGEAMENTRRVMWQLEAMRHKLDDTPLGITSGIRSVDCNASVGGSASSRHMWADAADLGNGANSVAHCTLYHAARDAGFTEILGAGYPNHDDHVHVANGTSQNHQAPNC</sequence>
<evidence type="ECO:0000313" key="5">
    <source>
        <dbReference type="Proteomes" id="UP000317303"/>
    </source>
</evidence>
<name>A0A660CLK2_9PSEU</name>
<accession>A0A660CLK2</accession>
<dbReference type="AlphaFoldDB" id="A0A660CLK2"/>
<organism evidence="4 5">
    <name type="scientific">Prauserella rugosa</name>
    <dbReference type="NCBI Taxonomy" id="43354"/>
    <lineage>
        <taxon>Bacteria</taxon>
        <taxon>Bacillati</taxon>
        <taxon>Actinomycetota</taxon>
        <taxon>Actinomycetes</taxon>
        <taxon>Pseudonocardiales</taxon>
        <taxon>Pseudonocardiaceae</taxon>
        <taxon>Prauserella</taxon>
    </lineage>
</organism>
<feature type="signal peptide" evidence="1">
    <location>
        <begin position="1"/>
        <end position="24"/>
    </location>
</feature>
<dbReference type="InterPro" id="IPR036365">
    <property type="entry name" value="PGBD-like_sf"/>
</dbReference>
<feature type="chain" id="PRO_5039034589" evidence="1">
    <location>
        <begin position="25"/>
        <end position="248"/>
    </location>
</feature>
<dbReference type="InterPro" id="IPR009045">
    <property type="entry name" value="Zn_M74/Hedgehog-like"/>
</dbReference>
<gene>
    <name evidence="4" type="ORF">JD82_04420</name>
</gene>